<feature type="domain" description="Signal transduction histidine kinase subgroup 3 dimerisation and phosphoacceptor" evidence="12">
    <location>
        <begin position="383"/>
        <end position="410"/>
    </location>
</feature>
<accession>A0A9E6ZX24</accession>
<feature type="signal peptide" evidence="10">
    <location>
        <begin position="1"/>
        <end position="24"/>
    </location>
</feature>
<dbReference type="SUPFAM" id="SSF55874">
    <property type="entry name" value="ATPase domain of HSP90 chaperone/DNA topoisomerase II/histidine kinase"/>
    <property type="match status" value="1"/>
</dbReference>
<evidence type="ECO:0000259" key="11">
    <source>
        <dbReference type="Pfam" id="PF02518"/>
    </source>
</evidence>
<keyword evidence="6 13" id="KW-0418">Kinase</keyword>
<dbReference type="InterPro" id="IPR036890">
    <property type="entry name" value="HATPase_C_sf"/>
</dbReference>
<evidence type="ECO:0000256" key="4">
    <source>
        <dbReference type="ARBA" id="ARBA00022679"/>
    </source>
</evidence>
<reference evidence="13" key="1">
    <citation type="submission" date="2022-03" db="EMBL/GenBank/DDBJ databases">
        <title>Description of Abyssus ytuae gen. nov., sp. nov., a novel member of the family Flavobacteriaceae isolated from the sediment of Mariana Trench.</title>
        <authorList>
            <person name="Zhang J."/>
            <person name="Xu X."/>
        </authorList>
    </citation>
    <scope>NUCLEOTIDE SEQUENCE</scope>
    <source>
        <strain evidence="13">MT3330</strain>
    </source>
</reference>
<keyword evidence="9" id="KW-1133">Transmembrane helix</keyword>
<dbReference type="InterPro" id="IPR011990">
    <property type="entry name" value="TPR-like_helical_dom_sf"/>
</dbReference>
<dbReference type="InterPro" id="IPR050482">
    <property type="entry name" value="Sensor_HK_TwoCompSys"/>
</dbReference>
<dbReference type="KEGG" id="fbm:MQE35_08540"/>
<keyword evidence="7" id="KW-0067">ATP-binding</keyword>
<keyword evidence="8" id="KW-0902">Two-component regulatory system</keyword>
<dbReference type="Proteomes" id="UP000831290">
    <property type="component" value="Chromosome"/>
</dbReference>
<dbReference type="Gene3D" id="1.20.5.1930">
    <property type="match status" value="1"/>
</dbReference>
<dbReference type="GO" id="GO:0046983">
    <property type="term" value="F:protein dimerization activity"/>
    <property type="evidence" value="ECO:0007669"/>
    <property type="project" value="InterPro"/>
</dbReference>
<keyword evidence="10" id="KW-0732">Signal</keyword>
<dbReference type="GO" id="GO:0000155">
    <property type="term" value="F:phosphorelay sensor kinase activity"/>
    <property type="evidence" value="ECO:0007669"/>
    <property type="project" value="InterPro"/>
</dbReference>
<evidence type="ECO:0000256" key="3">
    <source>
        <dbReference type="ARBA" id="ARBA00022553"/>
    </source>
</evidence>
<evidence type="ECO:0000259" key="12">
    <source>
        <dbReference type="Pfam" id="PF07730"/>
    </source>
</evidence>
<evidence type="ECO:0000256" key="1">
    <source>
        <dbReference type="ARBA" id="ARBA00000085"/>
    </source>
</evidence>
<evidence type="ECO:0000256" key="6">
    <source>
        <dbReference type="ARBA" id="ARBA00022777"/>
    </source>
</evidence>
<dbReference type="GO" id="GO:0005524">
    <property type="term" value="F:ATP binding"/>
    <property type="evidence" value="ECO:0007669"/>
    <property type="project" value="UniProtKB-KW"/>
</dbReference>
<dbReference type="GO" id="GO:0016020">
    <property type="term" value="C:membrane"/>
    <property type="evidence" value="ECO:0007669"/>
    <property type="project" value="InterPro"/>
</dbReference>
<dbReference type="InterPro" id="IPR011712">
    <property type="entry name" value="Sig_transdc_His_kin_sub3_dim/P"/>
</dbReference>
<dbReference type="InterPro" id="IPR003594">
    <property type="entry name" value="HATPase_dom"/>
</dbReference>
<dbReference type="AlphaFoldDB" id="A0A9E6ZX24"/>
<comment type="catalytic activity">
    <reaction evidence="1">
        <text>ATP + protein L-histidine = ADP + protein N-phospho-L-histidine.</text>
        <dbReference type="EC" id="2.7.13.3"/>
    </reaction>
</comment>
<dbReference type="RefSeq" id="WP_255845949.1">
    <property type="nucleotide sequence ID" value="NZ_CP094358.1"/>
</dbReference>
<dbReference type="Gene3D" id="1.25.40.10">
    <property type="entry name" value="Tetratricopeptide repeat domain"/>
    <property type="match status" value="2"/>
</dbReference>
<evidence type="ECO:0000256" key="7">
    <source>
        <dbReference type="ARBA" id="ARBA00022840"/>
    </source>
</evidence>
<keyword evidence="3" id="KW-0597">Phosphoprotein</keyword>
<keyword evidence="14" id="KW-1185">Reference proteome</keyword>
<dbReference type="Pfam" id="PF02518">
    <property type="entry name" value="HATPase_c"/>
    <property type="match status" value="1"/>
</dbReference>
<feature type="domain" description="Histidine kinase/HSP90-like ATPase" evidence="11">
    <location>
        <begin position="477"/>
        <end position="565"/>
    </location>
</feature>
<evidence type="ECO:0000313" key="13">
    <source>
        <dbReference type="EMBL" id="UOB19333.1"/>
    </source>
</evidence>
<dbReference type="EC" id="2.7.13.3" evidence="2"/>
<dbReference type="Pfam" id="PF07730">
    <property type="entry name" value="HisKA_3"/>
    <property type="match status" value="1"/>
</dbReference>
<keyword evidence="5" id="KW-0547">Nucleotide-binding</keyword>
<dbReference type="PANTHER" id="PTHR24421:SF10">
    <property type="entry name" value="NITRATE_NITRITE SENSOR PROTEIN NARQ"/>
    <property type="match status" value="1"/>
</dbReference>
<keyword evidence="9" id="KW-0472">Membrane</keyword>
<dbReference type="PANTHER" id="PTHR24421">
    <property type="entry name" value="NITRATE/NITRITE SENSOR PROTEIN NARX-RELATED"/>
    <property type="match status" value="1"/>
</dbReference>
<name>A0A9E6ZX24_9FLAO</name>
<evidence type="ECO:0000256" key="8">
    <source>
        <dbReference type="ARBA" id="ARBA00023012"/>
    </source>
</evidence>
<dbReference type="EMBL" id="CP094358">
    <property type="protein sequence ID" value="UOB19333.1"/>
    <property type="molecule type" value="Genomic_DNA"/>
</dbReference>
<dbReference type="SUPFAM" id="SSF48452">
    <property type="entry name" value="TPR-like"/>
    <property type="match status" value="2"/>
</dbReference>
<evidence type="ECO:0000256" key="5">
    <source>
        <dbReference type="ARBA" id="ARBA00022741"/>
    </source>
</evidence>
<keyword evidence="4" id="KW-0808">Transferase</keyword>
<evidence type="ECO:0000256" key="10">
    <source>
        <dbReference type="SAM" id="SignalP"/>
    </source>
</evidence>
<dbReference type="Gene3D" id="3.30.565.10">
    <property type="entry name" value="Histidine kinase-like ATPase, C-terminal domain"/>
    <property type="match status" value="1"/>
</dbReference>
<protein>
    <recommendedName>
        <fullName evidence="2">histidine kinase</fullName>
        <ecNumber evidence="2">2.7.13.3</ecNumber>
    </recommendedName>
</protein>
<feature type="chain" id="PRO_5038672971" description="histidine kinase" evidence="10">
    <location>
        <begin position="25"/>
        <end position="568"/>
    </location>
</feature>
<keyword evidence="9" id="KW-0812">Transmembrane</keyword>
<evidence type="ECO:0000256" key="9">
    <source>
        <dbReference type="SAM" id="Phobius"/>
    </source>
</evidence>
<feature type="transmembrane region" description="Helical" evidence="9">
    <location>
        <begin position="338"/>
        <end position="356"/>
    </location>
</feature>
<sequence length="568" mass="65277">MPTKKLYKSLLTKAVLLFFSSSYTQEKADVAPDKFYKLDSLKHSLSTATDSLEVANLSYEIYLYAKTDLFIQNPDEGKYLMRALKIYENLKEWDLAGKVYIALGGIYYNRHQPAMAMKYWNLAKEQYKKTNNIKRQAVTYNNISCIYINDSTEYGQKQMKAYIDTAIVLSKKANDPLLLASPYDNLGWWYMKKDDLDLAEKYTNLALSIGKDFNRSYSVQAATFQLGMIKSKQGYTEYAIYLIEKSLTYNALRKTDPNYLDALIELSKLYMSIGNYKKALYYQENYQKHKDTLYHTEQAKTLLELEMAYETQKKEQIILSQDNELRLISAKNIFKTKLIWATGISALLFFGSIYLYRSRQFAIKEKHIQEHFLRLLLSSHEEERKRISRELHDSVGQNLMLIKNNVALKSDNETAYMISQVLEEVRVISQALHPAVLDKLGLTTSIKKLISDADKMTDIFFTEKIDSIDNIFPKDHELQIYRIIQEAINNIIKHSQADSACIYVKNATNQVIIKVKDYGVGFDVQDLTQKNTLGVNTLKERSGLVGGKISITSVKGKGADLTLIIAKP</sequence>
<organism evidence="13 14">
    <name type="scientific">Abyssalbus ytuae</name>
    <dbReference type="NCBI Taxonomy" id="2926907"/>
    <lineage>
        <taxon>Bacteria</taxon>
        <taxon>Pseudomonadati</taxon>
        <taxon>Bacteroidota</taxon>
        <taxon>Flavobacteriia</taxon>
        <taxon>Flavobacteriales</taxon>
        <taxon>Flavobacteriaceae</taxon>
        <taxon>Abyssalbus</taxon>
    </lineage>
</organism>
<gene>
    <name evidence="13" type="ORF">MQE35_08540</name>
</gene>
<evidence type="ECO:0000313" key="14">
    <source>
        <dbReference type="Proteomes" id="UP000831290"/>
    </source>
</evidence>
<evidence type="ECO:0000256" key="2">
    <source>
        <dbReference type="ARBA" id="ARBA00012438"/>
    </source>
</evidence>
<proteinExistence type="predicted"/>
<dbReference type="CDD" id="cd16917">
    <property type="entry name" value="HATPase_UhpB-NarQ-NarX-like"/>
    <property type="match status" value="1"/>
</dbReference>